<organism evidence="2 3">
    <name type="scientific">Actinokineospora fastidiosa</name>
    <dbReference type="NCBI Taxonomy" id="1816"/>
    <lineage>
        <taxon>Bacteria</taxon>
        <taxon>Bacillati</taxon>
        <taxon>Actinomycetota</taxon>
        <taxon>Actinomycetes</taxon>
        <taxon>Pseudonocardiales</taxon>
        <taxon>Pseudonocardiaceae</taxon>
        <taxon>Actinokineospora</taxon>
    </lineage>
</organism>
<comment type="caution">
    <text evidence="2">The sequence shown here is derived from an EMBL/GenBank/DDBJ whole genome shotgun (WGS) entry which is preliminary data.</text>
</comment>
<evidence type="ECO:0000313" key="3">
    <source>
        <dbReference type="Proteomes" id="UP000660680"/>
    </source>
</evidence>
<evidence type="ECO:0000259" key="1">
    <source>
        <dbReference type="Pfam" id="PF04149"/>
    </source>
</evidence>
<dbReference type="AlphaFoldDB" id="A0A918GQY0"/>
<dbReference type="EMBL" id="BMRB01000008">
    <property type="protein sequence ID" value="GGS55750.1"/>
    <property type="molecule type" value="Genomic_DNA"/>
</dbReference>
<feature type="domain" description="DUF397" evidence="1">
    <location>
        <begin position="7"/>
        <end position="50"/>
    </location>
</feature>
<gene>
    <name evidence="2" type="ORF">GCM10010171_58340</name>
</gene>
<name>A0A918GQY0_9PSEU</name>
<dbReference type="RefSeq" id="WP_189213819.1">
    <property type="nucleotide sequence ID" value="NZ_BMRB01000008.1"/>
</dbReference>
<dbReference type="Pfam" id="PF04149">
    <property type="entry name" value="DUF397"/>
    <property type="match status" value="1"/>
</dbReference>
<reference evidence="2" key="2">
    <citation type="submission" date="2020-09" db="EMBL/GenBank/DDBJ databases">
        <authorList>
            <person name="Sun Q."/>
            <person name="Ohkuma M."/>
        </authorList>
    </citation>
    <scope>NUCLEOTIDE SEQUENCE</scope>
    <source>
        <strain evidence="2">JCM 3276</strain>
    </source>
</reference>
<accession>A0A918GQY0</accession>
<dbReference type="Proteomes" id="UP000660680">
    <property type="component" value="Unassembled WGS sequence"/>
</dbReference>
<protein>
    <recommendedName>
        <fullName evidence="1">DUF397 domain-containing protein</fullName>
    </recommendedName>
</protein>
<evidence type="ECO:0000313" key="2">
    <source>
        <dbReference type="EMBL" id="GGS55750.1"/>
    </source>
</evidence>
<sequence length="54" mass="5843">MTKEALRFKKASRSAGHTECVELAHTLTAVRDSKNGAVLTADARALVAYARAQR</sequence>
<dbReference type="InterPro" id="IPR007278">
    <property type="entry name" value="DUF397"/>
</dbReference>
<keyword evidence="3" id="KW-1185">Reference proteome</keyword>
<reference evidence="2" key="1">
    <citation type="journal article" date="2014" name="Int. J. Syst. Evol. Microbiol.">
        <title>Complete genome sequence of Corynebacterium casei LMG S-19264T (=DSM 44701T), isolated from a smear-ripened cheese.</title>
        <authorList>
            <consortium name="US DOE Joint Genome Institute (JGI-PGF)"/>
            <person name="Walter F."/>
            <person name="Albersmeier A."/>
            <person name="Kalinowski J."/>
            <person name="Ruckert C."/>
        </authorList>
    </citation>
    <scope>NUCLEOTIDE SEQUENCE</scope>
    <source>
        <strain evidence="2">JCM 3276</strain>
    </source>
</reference>
<proteinExistence type="predicted"/>